<name>A0A127ZGW9_9BASI</name>
<dbReference type="AlphaFoldDB" id="A0A127ZGW9"/>
<dbReference type="InterPro" id="IPR055427">
    <property type="entry name" value="TRAPPC13_N"/>
</dbReference>
<feature type="region of interest" description="Disordered" evidence="1">
    <location>
        <begin position="465"/>
        <end position="491"/>
    </location>
</feature>
<organism evidence="4">
    <name type="scientific">Sporisorium scitamineum</name>
    <dbReference type="NCBI Taxonomy" id="49012"/>
    <lineage>
        <taxon>Eukaryota</taxon>
        <taxon>Fungi</taxon>
        <taxon>Dikarya</taxon>
        <taxon>Basidiomycota</taxon>
        <taxon>Ustilaginomycotina</taxon>
        <taxon>Ustilaginomycetes</taxon>
        <taxon>Ustilaginales</taxon>
        <taxon>Ustilaginaceae</taxon>
        <taxon>Sporisorium</taxon>
    </lineage>
</organism>
<evidence type="ECO:0008006" key="5">
    <source>
        <dbReference type="Google" id="ProtNLM"/>
    </source>
</evidence>
<feature type="compositionally biased region" description="Low complexity" evidence="1">
    <location>
        <begin position="516"/>
        <end position="528"/>
    </location>
</feature>
<gene>
    <name evidence="4" type="ORF">SPSC_05192</name>
</gene>
<feature type="region of interest" description="Disordered" evidence="1">
    <location>
        <begin position="512"/>
        <end position="559"/>
    </location>
</feature>
<dbReference type="InterPro" id="IPR010378">
    <property type="entry name" value="TRAPPC13"/>
</dbReference>
<accession>A0A127ZGW9</accession>
<dbReference type="PANTHER" id="PTHR13134">
    <property type="entry name" value="TRAFFICKING PROTEIN PARTICLE COMPLEX SUBUNIT 13"/>
    <property type="match status" value="1"/>
</dbReference>
<evidence type="ECO:0000259" key="3">
    <source>
        <dbReference type="Pfam" id="PF23647"/>
    </source>
</evidence>
<dbReference type="Pfam" id="PF23647">
    <property type="entry name" value="TRAPPC13_M"/>
    <property type="match status" value="1"/>
</dbReference>
<sequence length="784" mass="84969">MASTLPPPPAAASGAPRAPHQPSTLSQPPAASSSTVPHNAGPHLLSLKVMRVSAPSLAVSEKPYYEYESTSGDALISAVGRGIEEGLTHDLLSNRTTGSTSAANFPISNLLVLPNSFGTLFLGETFRTYLCVRNEAATAVREPSLRVEMQVGADQDNGRWHQLAHVILPTPTRYSPDPAAAAGEEGRPVWELSSGEPLETSLEYDIKDLGPHVLVCTVGYKSPLQQGSEVVWVERSFRKYYKFTVDRSPISVRTKVHHPRHASSLTHPDDAVRRRVELEVQVQNVAGNGASLVFSGLKLKPAPGWGWDSIDRPSLKGEGGEEDMWLRKGGNELLADGDIRQYLFTLTPEKATTVAGEATKSGIDLGRSAEGYAIRGDALGHLDISWRMSLGEPGRLQTSQLVRRRVVTPPVTAPASSSSKLAPQLSTQLTLQDNALKRLREVTPGSLVQVDVQVSVCDLSSLALPESAEEDRDDDDTPLSEIASSPRNRRAALQATDRINIRRTLRLALQQCSIDPPTSSPSTAVAPPGSEPTAESPSTPRKTPMPSRTSTPTQSSMSALNKSRLQANLTNLVRNSSLTLRPARGSVDSPRSDSEGSRSGTPLPPVPPKHDLAAAAEVHEKKPAERGERMERKSPPSPSIPWHQVVELYKVYTETHAQALTRTAHPTIPPTFLPSPYTQPFASTLTPLPPHLQLSTLTTPTGTPHRPPPTDQDVQTTITASLYWTVDDDTPPYEAVRFGAVRLILLSYTDQQLVDGKQEQVEEVECMTILQHWSVLAEAVVMPH</sequence>
<evidence type="ECO:0000256" key="1">
    <source>
        <dbReference type="SAM" id="MobiDB-lite"/>
    </source>
</evidence>
<dbReference type="GO" id="GO:1990072">
    <property type="term" value="C:TRAPPIII protein complex"/>
    <property type="evidence" value="ECO:0007669"/>
    <property type="project" value="TreeGrafter"/>
</dbReference>
<feature type="domain" description="Trafficking protein particle complex subunit 13 middle" evidence="3">
    <location>
        <begin position="250"/>
        <end position="404"/>
    </location>
</feature>
<dbReference type="OrthoDB" id="10250284at2759"/>
<dbReference type="InterPro" id="IPR055429">
    <property type="entry name" value="TRAPPC13_M"/>
</dbReference>
<protein>
    <recommendedName>
        <fullName evidence="5">Trafficking protein particle complex subunit 13</fullName>
    </recommendedName>
</protein>
<feature type="compositionally biased region" description="Polar residues" evidence="1">
    <location>
        <begin position="21"/>
        <end position="37"/>
    </location>
</feature>
<dbReference type="PANTHER" id="PTHR13134:SF3">
    <property type="entry name" value="TRAFFICKING PROTEIN PARTICLE COMPLEX SUBUNIT 13"/>
    <property type="match status" value="1"/>
</dbReference>
<feature type="compositionally biased region" description="Acidic residues" evidence="1">
    <location>
        <begin position="467"/>
        <end position="478"/>
    </location>
</feature>
<dbReference type="Pfam" id="PF06159">
    <property type="entry name" value="TRAPPC13_N"/>
    <property type="match status" value="1"/>
</dbReference>
<feature type="compositionally biased region" description="Basic and acidic residues" evidence="1">
    <location>
        <begin position="608"/>
        <end position="634"/>
    </location>
</feature>
<feature type="compositionally biased region" description="Polar residues" evidence="1">
    <location>
        <begin position="533"/>
        <end position="559"/>
    </location>
</feature>
<evidence type="ECO:0000259" key="2">
    <source>
        <dbReference type="Pfam" id="PF06159"/>
    </source>
</evidence>
<feature type="compositionally biased region" description="Pro residues" evidence="1">
    <location>
        <begin position="1"/>
        <end position="10"/>
    </location>
</feature>
<evidence type="ECO:0000313" key="4">
    <source>
        <dbReference type="EMBL" id="CDU25358.1"/>
    </source>
</evidence>
<proteinExistence type="predicted"/>
<reference evidence="4" key="1">
    <citation type="submission" date="2014-06" db="EMBL/GenBank/DDBJ databases">
        <authorList>
            <person name="Ju J."/>
            <person name="Zhang J."/>
        </authorList>
    </citation>
    <scope>NUCLEOTIDE SEQUENCE</scope>
    <source>
        <strain evidence="4">SscI8</strain>
    </source>
</reference>
<feature type="domain" description="Trafficking protein particle complex subunit 13 N-terminal" evidence="2">
    <location>
        <begin position="43"/>
        <end position="245"/>
    </location>
</feature>
<feature type="region of interest" description="Disordered" evidence="1">
    <location>
        <begin position="1"/>
        <end position="38"/>
    </location>
</feature>
<feature type="region of interest" description="Disordered" evidence="1">
    <location>
        <begin position="572"/>
        <end position="640"/>
    </location>
</feature>
<dbReference type="EMBL" id="LK056684">
    <property type="protein sequence ID" value="CDU25358.1"/>
    <property type="molecule type" value="Genomic_DNA"/>
</dbReference>